<name>A0A1G7KDT0_9GAMM</name>
<dbReference type="EMBL" id="FNBM01000002">
    <property type="protein sequence ID" value="SDF35325.1"/>
    <property type="molecule type" value="Genomic_DNA"/>
</dbReference>
<proteinExistence type="predicted"/>
<keyword evidence="1" id="KW-0732">Signal</keyword>
<sequence>MKVLTIALTLSLLSANALALPSRGPAPILGELVDSSQQQQPYRSQ</sequence>
<feature type="chain" id="PRO_5017180684" evidence="1">
    <location>
        <begin position="20"/>
        <end position="45"/>
    </location>
</feature>
<accession>A0A1G7KDT0</accession>
<organism evidence="2 3">
    <name type="scientific">Phytopseudomonas seleniipraecipitans</name>
    <dbReference type="NCBI Taxonomy" id="640205"/>
    <lineage>
        <taxon>Bacteria</taxon>
        <taxon>Pseudomonadati</taxon>
        <taxon>Pseudomonadota</taxon>
        <taxon>Gammaproteobacteria</taxon>
        <taxon>Pseudomonadales</taxon>
        <taxon>Pseudomonadaceae</taxon>
        <taxon>Phytopseudomonas</taxon>
    </lineage>
</organism>
<evidence type="ECO:0000313" key="2">
    <source>
        <dbReference type="EMBL" id="SDF35325.1"/>
    </source>
</evidence>
<protein>
    <submittedName>
        <fullName evidence="2">Uncharacterized protein</fullName>
    </submittedName>
</protein>
<dbReference type="STRING" id="640205.SAMN05216381_1467"/>
<feature type="signal peptide" evidence="1">
    <location>
        <begin position="1"/>
        <end position="19"/>
    </location>
</feature>
<evidence type="ECO:0000256" key="1">
    <source>
        <dbReference type="SAM" id="SignalP"/>
    </source>
</evidence>
<evidence type="ECO:0000313" key="3">
    <source>
        <dbReference type="Proteomes" id="UP000243378"/>
    </source>
</evidence>
<reference evidence="2 3" key="1">
    <citation type="submission" date="2016-10" db="EMBL/GenBank/DDBJ databases">
        <authorList>
            <person name="de Groot N.N."/>
        </authorList>
    </citation>
    <scope>NUCLEOTIDE SEQUENCE [LARGE SCALE GENOMIC DNA]</scope>
    <source>
        <strain evidence="2 3">LMG 25475</strain>
    </source>
</reference>
<dbReference type="Proteomes" id="UP000243378">
    <property type="component" value="Unassembled WGS sequence"/>
</dbReference>
<gene>
    <name evidence="2" type="ORF">SAMN05216381_1467</name>
</gene>
<dbReference type="RefSeq" id="WP_167357652.1">
    <property type="nucleotide sequence ID" value="NZ_FNBM01000002.1"/>
</dbReference>
<dbReference type="AlphaFoldDB" id="A0A1G7KDT0"/>